<sequence length="93" mass="11083">MSRFIRLVGRAARGRGRLRRAIAPTCLCSLPIRYREPPDHHKLFILSPADRREPRHRRPSDAAKWYQTLESSNNYFLRYEKDRSLGPRDRPRP</sequence>
<organism evidence="1 2">
    <name type="scientific">Eumeta variegata</name>
    <name type="common">Bagworm moth</name>
    <name type="synonym">Eumeta japonica</name>
    <dbReference type="NCBI Taxonomy" id="151549"/>
    <lineage>
        <taxon>Eukaryota</taxon>
        <taxon>Metazoa</taxon>
        <taxon>Ecdysozoa</taxon>
        <taxon>Arthropoda</taxon>
        <taxon>Hexapoda</taxon>
        <taxon>Insecta</taxon>
        <taxon>Pterygota</taxon>
        <taxon>Neoptera</taxon>
        <taxon>Endopterygota</taxon>
        <taxon>Lepidoptera</taxon>
        <taxon>Glossata</taxon>
        <taxon>Ditrysia</taxon>
        <taxon>Tineoidea</taxon>
        <taxon>Psychidae</taxon>
        <taxon>Oiketicinae</taxon>
        <taxon>Eumeta</taxon>
    </lineage>
</organism>
<keyword evidence="2" id="KW-1185">Reference proteome</keyword>
<dbReference type="AlphaFoldDB" id="A0A4C1X2U9"/>
<comment type="caution">
    <text evidence="1">The sequence shown here is derived from an EMBL/GenBank/DDBJ whole genome shotgun (WGS) entry which is preliminary data.</text>
</comment>
<dbReference type="Proteomes" id="UP000299102">
    <property type="component" value="Unassembled WGS sequence"/>
</dbReference>
<protein>
    <submittedName>
        <fullName evidence="1">Uncharacterized protein</fullName>
    </submittedName>
</protein>
<name>A0A4C1X2U9_EUMVA</name>
<gene>
    <name evidence="1" type="ORF">EVAR_36135_1</name>
</gene>
<accession>A0A4C1X2U9</accession>
<proteinExistence type="predicted"/>
<reference evidence="1 2" key="1">
    <citation type="journal article" date="2019" name="Commun. Biol.">
        <title>The bagworm genome reveals a unique fibroin gene that provides high tensile strength.</title>
        <authorList>
            <person name="Kono N."/>
            <person name="Nakamura H."/>
            <person name="Ohtoshi R."/>
            <person name="Tomita M."/>
            <person name="Numata K."/>
            <person name="Arakawa K."/>
        </authorList>
    </citation>
    <scope>NUCLEOTIDE SEQUENCE [LARGE SCALE GENOMIC DNA]</scope>
</reference>
<evidence type="ECO:0000313" key="2">
    <source>
        <dbReference type="Proteomes" id="UP000299102"/>
    </source>
</evidence>
<evidence type="ECO:0000313" key="1">
    <source>
        <dbReference type="EMBL" id="GBP57483.1"/>
    </source>
</evidence>
<dbReference type="EMBL" id="BGZK01000717">
    <property type="protein sequence ID" value="GBP57483.1"/>
    <property type="molecule type" value="Genomic_DNA"/>
</dbReference>